<sequence>TGSGRFEFSDELVVAKGTNRIVTIKTGKEPTTRDTLENPAEPTAFRTFKMPRHISITRGRLDSEHEDVIGWLNIDQIGRMTRFTHKKHDFVPKVPLSGA</sequence>
<organism evidence="1">
    <name type="scientific">marine sediment metagenome</name>
    <dbReference type="NCBI Taxonomy" id="412755"/>
    <lineage>
        <taxon>unclassified sequences</taxon>
        <taxon>metagenomes</taxon>
        <taxon>ecological metagenomes</taxon>
    </lineage>
</organism>
<protein>
    <submittedName>
        <fullName evidence="1">Uncharacterized protein</fullName>
    </submittedName>
</protein>
<name>X1QK96_9ZZZZ</name>
<accession>X1QK96</accession>
<comment type="caution">
    <text evidence="1">The sequence shown here is derived from an EMBL/GenBank/DDBJ whole genome shotgun (WGS) entry which is preliminary data.</text>
</comment>
<feature type="non-terminal residue" evidence="1">
    <location>
        <position position="1"/>
    </location>
</feature>
<dbReference type="AlphaFoldDB" id="X1QK96"/>
<proteinExistence type="predicted"/>
<gene>
    <name evidence="1" type="ORF">S06H3_59709</name>
</gene>
<reference evidence="1" key="1">
    <citation type="journal article" date="2014" name="Front. Microbiol.">
        <title>High frequency of phylogenetically diverse reductive dehalogenase-homologous genes in deep subseafloor sedimentary metagenomes.</title>
        <authorList>
            <person name="Kawai M."/>
            <person name="Futagami T."/>
            <person name="Toyoda A."/>
            <person name="Takaki Y."/>
            <person name="Nishi S."/>
            <person name="Hori S."/>
            <person name="Arai W."/>
            <person name="Tsubouchi T."/>
            <person name="Morono Y."/>
            <person name="Uchiyama I."/>
            <person name="Ito T."/>
            <person name="Fujiyama A."/>
            <person name="Inagaki F."/>
            <person name="Takami H."/>
        </authorList>
    </citation>
    <scope>NUCLEOTIDE SEQUENCE</scope>
    <source>
        <strain evidence="1">Expedition CK06-06</strain>
    </source>
</reference>
<evidence type="ECO:0000313" key="1">
    <source>
        <dbReference type="EMBL" id="GAI51425.1"/>
    </source>
</evidence>
<dbReference type="EMBL" id="BARV01038834">
    <property type="protein sequence ID" value="GAI51425.1"/>
    <property type="molecule type" value="Genomic_DNA"/>
</dbReference>